<evidence type="ECO:0000313" key="7">
    <source>
        <dbReference type="Proteomes" id="UP000295096"/>
    </source>
</evidence>
<evidence type="ECO:0000256" key="3">
    <source>
        <dbReference type="RuleBase" id="RU000363"/>
    </source>
</evidence>
<feature type="domain" description="Ketoreductase" evidence="5">
    <location>
        <begin position="58"/>
        <end position="243"/>
    </location>
</feature>
<evidence type="ECO:0000313" key="6">
    <source>
        <dbReference type="EMBL" id="TDH60333.1"/>
    </source>
</evidence>
<evidence type="ECO:0000256" key="1">
    <source>
        <dbReference type="ARBA" id="ARBA00006484"/>
    </source>
</evidence>
<dbReference type="PRINTS" id="PR00081">
    <property type="entry name" value="GDHRDH"/>
</dbReference>
<evidence type="ECO:0000256" key="2">
    <source>
        <dbReference type="ARBA" id="ARBA00023002"/>
    </source>
</evidence>
<dbReference type="InterPro" id="IPR002347">
    <property type="entry name" value="SDR_fam"/>
</dbReference>
<dbReference type="GO" id="GO:0016020">
    <property type="term" value="C:membrane"/>
    <property type="evidence" value="ECO:0007669"/>
    <property type="project" value="TreeGrafter"/>
</dbReference>
<dbReference type="InterPro" id="IPR036291">
    <property type="entry name" value="NAD(P)-bd_dom_sf"/>
</dbReference>
<dbReference type="GO" id="GO:0016491">
    <property type="term" value="F:oxidoreductase activity"/>
    <property type="evidence" value="ECO:0007669"/>
    <property type="project" value="UniProtKB-KW"/>
</dbReference>
<reference evidence="6 7" key="1">
    <citation type="journal article" date="2016" name="J. Microbiol.">
        <title>Dankookia rubra gen. nov., sp. nov., an alphaproteobacterium isolated from sediment of a shallow stream.</title>
        <authorList>
            <person name="Kim W.H."/>
            <person name="Kim D.H."/>
            <person name="Kang K."/>
            <person name="Ahn T.Y."/>
        </authorList>
    </citation>
    <scope>NUCLEOTIDE SEQUENCE [LARGE SCALE GENOMIC DNA]</scope>
    <source>
        <strain evidence="6 7">JCM30602</strain>
    </source>
</reference>
<dbReference type="InterPro" id="IPR057326">
    <property type="entry name" value="KR_dom"/>
</dbReference>
<dbReference type="Pfam" id="PF00106">
    <property type="entry name" value="adh_short"/>
    <property type="match status" value="1"/>
</dbReference>
<feature type="region of interest" description="Disordered" evidence="4">
    <location>
        <begin position="1"/>
        <end position="33"/>
    </location>
</feature>
<name>A0A4R5QC47_9PROT</name>
<dbReference type="NCBIfam" id="NF004792">
    <property type="entry name" value="PRK06139.1"/>
    <property type="match status" value="1"/>
</dbReference>
<keyword evidence="7" id="KW-1185">Reference proteome</keyword>
<protein>
    <submittedName>
        <fullName evidence="6">SDR family oxidoreductase</fullName>
    </submittedName>
</protein>
<dbReference type="PRINTS" id="PR00080">
    <property type="entry name" value="SDRFAMILY"/>
</dbReference>
<dbReference type="Gene3D" id="3.40.50.720">
    <property type="entry name" value="NAD(P)-binding Rossmann-like Domain"/>
    <property type="match status" value="1"/>
</dbReference>
<sequence length="399" mass="41946">MPGRRPPAGRTQPVRAESRKRCPRLQPGGGARRWDRILRRSIPRFPTGRTLPSAHQPHVVVITGASSGIGRATALAFAERGDIVVLAARREGMLADAARDCEAAGGTALAVPTDVTEEAAVEALGRAALAHFGRIDVWFNNAGVGAFGRLDAIPTEAWKRVIEVNLYGYLHGARVAMRQFRAQGHGLLVQNASIVGRTAKPDSTPYATSKFAIRGFSEALRQEVLDQPGIQVCTVLPSVIDTPFFQHAANFSGRRVQAPPPVYDAADVADAVVGLLDQPQAEVIVGGFGRIAAAQDRLVPAVATWFTGRALHTGFLSAEPSGDSPGALFAPAPDEHAVDGGWSEAAGLGGAPLAAMANLAALPLDFMALPLRLLDLGMAIGFRLLEAMAPAARPGPVSK</sequence>
<comment type="caution">
    <text evidence="6">The sequence shown here is derived from an EMBL/GenBank/DDBJ whole genome shotgun (WGS) entry which is preliminary data.</text>
</comment>
<organism evidence="6 7">
    <name type="scientific">Dankookia rubra</name>
    <dbReference type="NCBI Taxonomy" id="1442381"/>
    <lineage>
        <taxon>Bacteria</taxon>
        <taxon>Pseudomonadati</taxon>
        <taxon>Pseudomonadota</taxon>
        <taxon>Alphaproteobacteria</taxon>
        <taxon>Acetobacterales</taxon>
        <taxon>Roseomonadaceae</taxon>
        <taxon>Dankookia</taxon>
    </lineage>
</organism>
<proteinExistence type="inferred from homology"/>
<dbReference type="InterPro" id="IPR020904">
    <property type="entry name" value="Sc_DH/Rdtase_CS"/>
</dbReference>
<evidence type="ECO:0000256" key="4">
    <source>
        <dbReference type="SAM" id="MobiDB-lite"/>
    </source>
</evidence>
<dbReference type="Proteomes" id="UP000295096">
    <property type="component" value="Unassembled WGS sequence"/>
</dbReference>
<gene>
    <name evidence="6" type="ORF">E2C06_22730</name>
</gene>
<dbReference type="AlphaFoldDB" id="A0A4R5QC47"/>
<dbReference type="PANTHER" id="PTHR44196">
    <property type="entry name" value="DEHYDROGENASE/REDUCTASE SDR FAMILY MEMBER 7B"/>
    <property type="match status" value="1"/>
</dbReference>
<keyword evidence="2" id="KW-0560">Oxidoreductase</keyword>
<dbReference type="OrthoDB" id="9781689at2"/>
<dbReference type="EMBL" id="SMSJ01000040">
    <property type="protein sequence ID" value="TDH60333.1"/>
    <property type="molecule type" value="Genomic_DNA"/>
</dbReference>
<dbReference type="PANTHER" id="PTHR44196:SF1">
    <property type="entry name" value="DEHYDROGENASE_REDUCTASE SDR FAMILY MEMBER 7B"/>
    <property type="match status" value="1"/>
</dbReference>
<evidence type="ECO:0000259" key="5">
    <source>
        <dbReference type="SMART" id="SM00822"/>
    </source>
</evidence>
<dbReference type="SUPFAM" id="SSF51735">
    <property type="entry name" value="NAD(P)-binding Rossmann-fold domains"/>
    <property type="match status" value="1"/>
</dbReference>
<dbReference type="SMART" id="SM00822">
    <property type="entry name" value="PKS_KR"/>
    <property type="match status" value="1"/>
</dbReference>
<accession>A0A4R5QC47</accession>
<comment type="similarity">
    <text evidence="1 3">Belongs to the short-chain dehydrogenases/reductases (SDR) family.</text>
</comment>
<dbReference type="PROSITE" id="PS00061">
    <property type="entry name" value="ADH_SHORT"/>
    <property type="match status" value="1"/>
</dbReference>